<sequence length="64" mass="6952">IQILGLGIGRSIVTELVKQGAHVIALSLTKKNLETLKNEQNKVLFHLTGTRQKVAKKNISTAMG</sequence>
<dbReference type="Proteomes" id="UP000887013">
    <property type="component" value="Unassembled WGS sequence"/>
</dbReference>
<gene>
    <name evidence="1" type="ORF">NPIL_498741</name>
</gene>
<evidence type="ECO:0000313" key="1">
    <source>
        <dbReference type="EMBL" id="GFT00131.1"/>
    </source>
</evidence>
<dbReference type="SUPFAM" id="SSF51735">
    <property type="entry name" value="NAD(P)-binding Rossmann-fold domains"/>
    <property type="match status" value="1"/>
</dbReference>
<dbReference type="EMBL" id="BMAW01101592">
    <property type="protein sequence ID" value="GFT00131.1"/>
    <property type="molecule type" value="Genomic_DNA"/>
</dbReference>
<feature type="non-terminal residue" evidence="1">
    <location>
        <position position="1"/>
    </location>
</feature>
<comment type="caution">
    <text evidence="1">The sequence shown here is derived from an EMBL/GenBank/DDBJ whole genome shotgun (WGS) entry which is preliminary data.</text>
</comment>
<organism evidence="1 2">
    <name type="scientific">Nephila pilipes</name>
    <name type="common">Giant wood spider</name>
    <name type="synonym">Nephila maculata</name>
    <dbReference type="NCBI Taxonomy" id="299642"/>
    <lineage>
        <taxon>Eukaryota</taxon>
        <taxon>Metazoa</taxon>
        <taxon>Ecdysozoa</taxon>
        <taxon>Arthropoda</taxon>
        <taxon>Chelicerata</taxon>
        <taxon>Arachnida</taxon>
        <taxon>Araneae</taxon>
        <taxon>Araneomorphae</taxon>
        <taxon>Entelegynae</taxon>
        <taxon>Araneoidea</taxon>
        <taxon>Nephilidae</taxon>
        <taxon>Nephila</taxon>
    </lineage>
</organism>
<dbReference type="InterPro" id="IPR036291">
    <property type="entry name" value="NAD(P)-bd_dom_sf"/>
</dbReference>
<proteinExistence type="predicted"/>
<protein>
    <submittedName>
        <fullName evidence="1">Uncharacterized protein</fullName>
    </submittedName>
</protein>
<name>A0A8X6N8U8_NEPPI</name>
<accession>A0A8X6N8U8</accession>
<evidence type="ECO:0000313" key="2">
    <source>
        <dbReference type="Proteomes" id="UP000887013"/>
    </source>
</evidence>
<keyword evidence="2" id="KW-1185">Reference proteome</keyword>
<reference evidence="1" key="1">
    <citation type="submission" date="2020-08" db="EMBL/GenBank/DDBJ databases">
        <title>Multicomponent nature underlies the extraordinary mechanical properties of spider dragline silk.</title>
        <authorList>
            <person name="Kono N."/>
            <person name="Nakamura H."/>
            <person name="Mori M."/>
            <person name="Yoshida Y."/>
            <person name="Ohtoshi R."/>
            <person name="Malay A.D."/>
            <person name="Moran D.A.P."/>
            <person name="Tomita M."/>
            <person name="Numata K."/>
            <person name="Arakawa K."/>
        </authorList>
    </citation>
    <scope>NUCLEOTIDE SEQUENCE</scope>
</reference>
<dbReference type="AlphaFoldDB" id="A0A8X6N8U8"/>
<dbReference type="Gene3D" id="3.40.50.720">
    <property type="entry name" value="NAD(P)-binding Rossmann-like Domain"/>
    <property type="match status" value="1"/>
</dbReference>